<reference evidence="1" key="2">
    <citation type="submission" date="2015-07" db="EMBL/GenBank/DDBJ databases">
        <title>Plasmids, circular viruses and viroids from rat gut.</title>
        <authorList>
            <person name="Jorgensen T.J."/>
            <person name="Hansen M.A."/>
            <person name="Xu Z."/>
            <person name="Tabak M.A."/>
            <person name="Sorensen S.J."/>
            <person name="Hansen L.H."/>
        </authorList>
    </citation>
    <scope>NUCLEOTIDE SEQUENCE</scope>
    <source>
        <strain evidence="1">RGFK1522</strain>
    </source>
</reference>
<accession>A0A0H5Q7L7</accession>
<protein>
    <submittedName>
        <fullName evidence="1">Uncharacterized protein</fullName>
    </submittedName>
</protein>
<evidence type="ECO:0000313" key="1">
    <source>
        <dbReference type="EMBL" id="CRY97389.1"/>
    </source>
</evidence>
<name>A0A0H5Q7L7_9ZZZZ</name>
<proteinExistence type="predicted"/>
<reference evidence="1" key="1">
    <citation type="submission" date="2015-06" db="EMBL/GenBank/DDBJ databases">
        <authorList>
            <person name="Joergensen T."/>
        </authorList>
    </citation>
    <scope>NUCLEOTIDE SEQUENCE</scope>
    <source>
        <strain evidence="1">RGFK1522</strain>
    </source>
</reference>
<organism evidence="1">
    <name type="scientific">uncultured prokaryote</name>
    <dbReference type="NCBI Taxonomy" id="198431"/>
    <lineage>
        <taxon>unclassified sequences</taxon>
        <taxon>environmental samples</taxon>
    </lineage>
</organism>
<dbReference type="AlphaFoldDB" id="A0A0H5Q7L7"/>
<sequence length="189" mass="20139">MVDLNEVLIDWIVPKGAGGVTVLFFAKESETAIQSQRDEINDFLNAKSSSFGIGVSGMVRKEGRILNEESGTLVGAWSDPRTKGLADGFGTDTVPNSSQGLIRWNTGQVVDGRFLKGHTYLPGMSESVGVKGEVDPAVITSFNSVLASWIASGFGPVVWHRPKSGVGGAARIATSATLWNEFGVLRGRR</sequence>
<dbReference type="EMBL" id="LN854057">
    <property type="protein sequence ID" value="CRY97389.1"/>
    <property type="molecule type" value="Genomic_DNA"/>
</dbReference>